<feature type="transmembrane region" description="Helical" evidence="5">
    <location>
        <begin position="79"/>
        <end position="97"/>
    </location>
</feature>
<keyword evidence="7" id="KW-1185">Reference proteome</keyword>
<dbReference type="Proteomes" id="UP000288716">
    <property type="component" value="Unassembled WGS sequence"/>
</dbReference>
<keyword evidence="6" id="KW-0762">Sugar transport</keyword>
<proteinExistence type="predicted"/>
<evidence type="ECO:0000256" key="3">
    <source>
        <dbReference type="ARBA" id="ARBA00023136"/>
    </source>
</evidence>
<feature type="coiled-coil region" evidence="4">
    <location>
        <begin position="238"/>
        <end position="265"/>
    </location>
</feature>
<comment type="caution">
    <text evidence="6">The sequence shown here is derived from an EMBL/GenBank/DDBJ whole genome shotgun (WGS) entry which is preliminary data.</text>
</comment>
<dbReference type="AlphaFoldDB" id="A0A443S9Q0"/>
<evidence type="ECO:0000256" key="4">
    <source>
        <dbReference type="SAM" id="Coils"/>
    </source>
</evidence>
<gene>
    <name evidence="6" type="ORF">B4U80_13256</name>
</gene>
<dbReference type="VEuPathDB" id="VectorBase:LDEU007846"/>
<dbReference type="OrthoDB" id="10640662at2759"/>
<keyword evidence="3 5" id="KW-0472">Membrane</keyword>
<protein>
    <submittedName>
        <fullName evidence="6">Sodium-dependent glucose transporter 1-like protein</fullName>
    </submittedName>
</protein>
<evidence type="ECO:0000256" key="1">
    <source>
        <dbReference type="ARBA" id="ARBA00022692"/>
    </source>
</evidence>
<organism evidence="6 7">
    <name type="scientific">Leptotrombidium deliense</name>
    <dbReference type="NCBI Taxonomy" id="299467"/>
    <lineage>
        <taxon>Eukaryota</taxon>
        <taxon>Metazoa</taxon>
        <taxon>Ecdysozoa</taxon>
        <taxon>Arthropoda</taxon>
        <taxon>Chelicerata</taxon>
        <taxon>Arachnida</taxon>
        <taxon>Acari</taxon>
        <taxon>Acariformes</taxon>
        <taxon>Trombidiformes</taxon>
        <taxon>Prostigmata</taxon>
        <taxon>Anystina</taxon>
        <taxon>Parasitengona</taxon>
        <taxon>Trombiculoidea</taxon>
        <taxon>Trombiculidae</taxon>
        <taxon>Leptotrombidium</taxon>
    </lineage>
</organism>
<feature type="non-terminal residue" evidence="6">
    <location>
        <position position="359"/>
    </location>
</feature>
<feature type="transmembrane region" description="Helical" evidence="5">
    <location>
        <begin position="50"/>
        <end position="72"/>
    </location>
</feature>
<evidence type="ECO:0000256" key="2">
    <source>
        <dbReference type="ARBA" id="ARBA00022989"/>
    </source>
</evidence>
<dbReference type="PANTHER" id="PTHR23121">
    <property type="entry name" value="SODIUM-DEPENDENT GLUCOSE TRANSPORTER 1"/>
    <property type="match status" value="1"/>
</dbReference>
<keyword evidence="1 5" id="KW-0812">Transmembrane</keyword>
<reference evidence="6 7" key="1">
    <citation type="journal article" date="2018" name="Gigascience">
        <title>Genomes of trombidid mites reveal novel predicted allergens and laterally-transferred genes associated with secondary metabolism.</title>
        <authorList>
            <person name="Dong X."/>
            <person name="Chaisiri K."/>
            <person name="Xia D."/>
            <person name="Armstrong S.D."/>
            <person name="Fang Y."/>
            <person name="Donnelly M.J."/>
            <person name="Kadowaki T."/>
            <person name="McGarry J.W."/>
            <person name="Darby A.C."/>
            <person name="Makepeace B.L."/>
        </authorList>
    </citation>
    <scope>NUCLEOTIDE SEQUENCE [LARGE SCALE GENOMIC DNA]</scope>
    <source>
        <strain evidence="6">UoL-UT</strain>
    </source>
</reference>
<feature type="transmembrane region" description="Helical" evidence="5">
    <location>
        <begin position="103"/>
        <end position="126"/>
    </location>
</feature>
<feature type="transmembrane region" description="Helical" evidence="5">
    <location>
        <begin position="138"/>
        <end position="157"/>
    </location>
</feature>
<sequence>MEKTKNTIDKVRLIKTVLLILFMFYQGMFINGFYGTLLDFTEILDTHIEYVSLGLSLRCLGSCIGCFAGAFIFNRCDRFMACALFLSAEGIASILITTSHYLIIYYSSLFVIGFSTGAVETGLYVIVADLWKDKSKPFIQSIDFSDILSMIVAPLFVRPFLSHDEAFDDLDFADTVPLHNQTVSNTTFVIEAHNPSRIWIPFTVIGLMMVSSSILASFLQCYSHKETKQSQNCEEKCNNENTIKNQEKENEAEKQQEKVDIMKGIEEQIIRKYEISVTAICCLMVFFGNAMFSKSKGLIMFSALCGIMAITSFVSLLIAIKLKPIQMLLIYLSFLITGDIVLLSFGSHSEPFLWLGAIL</sequence>
<accession>A0A443S9Q0</accession>
<dbReference type="EMBL" id="NCKV01005239">
    <property type="protein sequence ID" value="RWS24194.1"/>
    <property type="molecule type" value="Genomic_DNA"/>
</dbReference>
<feature type="transmembrane region" description="Helical" evidence="5">
    <location>
        <begin position="12"/>
        <end position="30"/>
    </location>
</feature>
<dbReference type="SUPFAM" id="SSF103473">
    <property type="entry name" value="MFS general substrate transporter"/>
    <property type="match status" value="1"/>
</dbReference>
<dbReference type="Gene3D" id="1.20.1250.20">
    <property type="entry name" value="MFS general substrate transporter like domains"/>
    <property type="match status" value="1"/>
</dbReference>
<feature type="transmembrane region" description="Helical" evidence="5">
    <location>
        <begin position="198"/>
        <end position="219"/>
    </location>
</feature>
<keyword evidence="6" id="KW-0813">Transport</keyword>
<dbReference type="STRING" id="299467.A0A443S9Q0"/>
<feature type="transmembrane region" description="Helical" evidence="5">
    <location>
        <begin position="327"/>
        <end position="345"/>
    </location>
</feature>
<dbReference type="InterPro" id="IPR036259">
    <property type="entry name" value="MFS_trans_sf"/>
</dbReference>
<dbReference type="PANTHER" id="PTHR23121:SF9">
    <property type="entry name" value="SODIUM-DEPENDENT GLUCOSE TRANSPORTER 1"/>
    <property type="match status" value="1"/>
</dbReference>
<evidence type="ECO:0000313" key="6">
    <source>
        <dbReference type="EMBL" id="RWS24194.1"/>
    </source>
</evidence>
<keyword evidence="4" id="KW-0175">Coiled coil</keyword>
<evidence type="ECO:0000313" key="7">
    <source>
        <dbReference type="Proteomes" id="UP000288716"/>
    </source>
</evidence>
<evidence type="ECO:0000256" key="5">
    <source>
        <dbReference type="SAM" id="Phobius"/>
    </source>
</evidence>
<keyword evidence="2 5" id="KW-1133">Transmembrane helix</keyword>
<feature type="transmembrane region" description="Helical" evidence="5">
    <location>
        <begin position="273"/>
        <end position="292"/>
    </location>
</feature>
<name>A0A443S9Q0_9ACAR</name>
<feature type="transmembrane region" description="Helical" evidence="5">
    <location>
        <begin position="298"/>
        <end position="320"/>
    </location>
</feature>